<dbReference type="PANTHER" id="PTHR43792:SF1">
    <property type="entry name" value="N-ACETYLTRANSFERASE DOMAIN-CONTAINING PROTEIN"/>
    <property type="match status" value="1"/>
</dbReference>
<reference evidence="2 3" key="1">
    <citation type="journal article" date="2015" name="Stand. Genomic Sci.">
        <title>High quality draft genome sequence of the moderately halophilic bacterium Pontibacillus yanchengensis Y32(T) and comparison among Pontibacillus genomes.</title>
        <authorList>
            <person name="Huang J."/>
            <person name="Qiao Z.X."/>
            <person name="Tang J.W."/>
            <person name="Wang G."/>
        </authorList>
    </citation>
    <scope>NUCLEOTIDE SEQUENCE [LARGE SCALE GENOMIC DNA]</scope>
    <source>
        <strain evidence="2 3">Y32</strain>
    </source>
</reference>
<dbReference type="EMBL" id="AVBF01000089">
    <property type="protein sequence ID" value="KGP71031.1"/>
    <property type="molecule type" value="Genomic_DNA"/>
</dbReference>
<dbReference type="AlphaFoldDB" id="A0A0A2TAC1"/>
<dbReference type="OrthoDB" id="9798081at2"/>
<keyword evidence="3" id="KW-1185">Reference proteome</keyword>
<organism evidence="2 3">
    <name type="scientific">Pontibacillus yanchengensis Y32</name>
    <dbReference type="NCBI Taxonomy" id="1385514"/>
    <lineage>
        <taxon>Bacteria</taxon>
        <taxon>Bacillati</taxon>
        <taxon>Bacillota</taxon>
        <taxon>Bacilli</taxon>
        <taxon>Bacillales</taxon>
        <taxon>Bacillaceae</taxon>
        <taxon>Pontibacillus</taxon>
    </lineage>
</organism>
<dbReference type="Proteomes" id="UP000030147">
    <property type="component" value="Unassembled WGS sequence"/>
</dbReference>
<comment type="caution">
    <text evidence="2">The sequence shown here is derived from an EMBL/GenBank/DDBJ whole genome shotgun (WGS) entry which is preliminary data.</text>
</comment>
<dbReference type="PANTHER" id="PTHR43792">
    <property type="entry name" value="GNAT FAMILY, PUTATIVE (AFU_ORTHOLOGUE AFUA_3G00765)-RELATED-RELATED"/>
    <property type="match status" value="1"/>
</dbReference>
<dbReference type="SUPFAM" id="SSF55729">
    <property type="entry name" value="Acyl-CoA N-acyltransferases (Nat)"/>
    <property type="match status" value="1"/>
</dbReference>
<sequence length="171" mass="20220">MYFETERLYTRKFELEDLEDFHEMQSNNNVMKYVIGRGKTRTENLNELLKIIKSYNESNTNRFTMAISEKNNEFCTLIGACAINKSENEEFEVGYRFSEKYWGKGYGSEILNGLLEFCLNDLAISKVISIVEKENIHSIRILENSPMQFISEYEEEDTNNIVRLYRLENPF</sequence>
<dbReference type="InterPro" id="IPR000182">
    <property type="entry name" value="GNAT_dom"/>
</dbReference>
<evidence type="ECO:0000313" key="2">
    <source>
        <dbReference type="EMBL" id="KGP71031.1"/>
    </source>
</evidence>
<gene>
    <name evidence="2" type="ORF">N782_01810</name>
</gene>
<evidence type="ECO:0000313" key="3">
    <source>
        <dbReference type="Proteomes" id="UP000030147"/>
    </source>
</evidence>
<evidence type="ECO:0000259" key="1">
    <source>
        <dbReference type="PROSITE" id="PS51186"/>
    </source>
</evidence>
<dbReference type="eggNOG" id="COG1670">
    <property type="taxonomic scope" value="Bacteria"/>
</dbReference>
<dbReference type="GO" id="GO:0016747">
    <property type="term" value="F:acyltransferase activity, transferring groups other than amino-acyl groups"/>
    <property type="evidence" value="ECO:0007669"/>
    <property type="project" value="InterPro"/>
</dbReference>
<accession>A0A0A2TAC1</accession>
<proteinExistence type="predicted"/>
<feature type="domain" description="N-acetyltransferase" evidence="1">
    <location>
        <begin position="8"/>
        <end position="171"/>
    </location>
</feature>
<name>A0A0A2TAC1_9BACI</name>
<dbReference type="PROSITE" id="PS51186">
    <property type="entry name" value="GNAT"/>
    <property type="match status" value="1"/>
</dbReference>
<dbReference type="InterPro" id="IPR016181">
    <property type="entry name" value="Acyl_CoA_acyltransferase"/>
</dbReference>
<dbReference type="Pfam" id="PF13302">
    <property type="entry name" value="Acetyltransf_3"/>
    <property type="match status" value="1"/>
</dbReference>
<dbReference type="RefSeq" id="WP_036824101.1">
    <property type="nucleotide sequence ID" value="NZ_AVBF01000089.1"/>
</dbReference>
<dbReference type="Gene3D" id="3.40.630.30">
    <property type="match status" value="1"/>
</dbReference>
<protein>
    <recommendedName>
        <fullName evidence="1">N-acetyltransferase domain-containing protein</fullName>
    </recommendedName>
</protein>
<dbReference type="InterPro" id="IPR051531">
    <property type="entry name" value="N-acetyltransferase"/>
</dbReference>
<dbReference type="STRING" id="1385514.N782_01810"/>